<evidence type="ECO:0000259" key="9">
    <source>
        <dbReference type="PROSITE" id="PS51837"/>
    </source>
</evidence>
<comment type="subcellular location">
    <subcellularLocation>
        <location evidence="2">Endosome membrane</location>
        <topology evidence="2">Peripheral membrane protein</topology>
    </subcellularLocation>
    <subcellularLocation>
        <location evidence="1">Late endosome membrane</location>
    </subcellularLocation>
    <subcellularLocation>
        <location evidence="3">Lysosome membrane</location>
        <topology evidence="3">Peripheral membrane protein</topology>
        <orientation evidence="3">Cytoplasmic side</orientation>
    </subcellularLocation>
</comment>
<evidence type="ECO:0000256" key="1">
    <source>
        <dbReference type="ARBA" id="ARBA00004414"/>
    </source>
</evidence>
<keyword evidence="5" id="KW-0479">Metal-binding</keyword>
<keyword evidence="8" id="KW-1133">Transmembrane helix</keyword>
<dbReference type="InterPro" id="IPR006629">
    <property type="entry name" value="LITAF"/>
</dbReference>
<dbReference type="GO" id="GO:0005765">
    <property type="term" value="C:lysosomal membrane"/>
    <property type="evidence" value="ECO:0007669"/>
    <property type="project" value="UniProtKB-SubCell"/>
</dbReference>
<keyword evidence="7 8" id="KW-0472">Membrane</keyword>
<evidence type="ECO:0000256" key="6">
    <source>
        <dbReference type="ARBA" id="ARBA00022833"/>
    </source>
</evidence>
<evidence type="ECO:0000256" key="7">
    <source>
        <dbReference type="ARBA" id="ARBA00023136"/>
    </source>
</evidence>
<gene>
    <name evidence="11" type="ORF">HFQ381_LOCUS26856</name>
    <name evidence="10" type="ORF">LUA448_LOCUS477</name>
</gene>
<evidence type="ECO:0000313" key="12">
    <source>
        <dbReference type="Proteomes" id="UP000663851"/>
    </source>
</evidence>
<accession>A0A820UQ86</accession>
<organism evidence="11 12">
    <name type="scientific">Rotaria socialis</name>
    <dbReference type="NCBI Taxonomy" id="392032"/>
    <lineage>
        <taxon>Eukaryota</taxon>
        <taxon>Metazoa</taxon>
        <taxon>Spiralia</taxon>
        <taxon>Gnathifera</taxon>
        <taxon>Rotifera</taxon>
        <taxon>Eurotatoria</taxon>
        <taxon>Bdelloidea</taxon>
        <taxon>Philodinida</taxon>
        <taxon>Philodinidae</taxon>
        <taxon>Rotaria</taxon>
    </lineage>
</organism>
<dbReference type="EMBL" id="CAJNYD010000012">
    <property type="protein sequence ID" value="CAF3172113.1"/>
    <property type="molecule type" value="Genomic_DNA"/>
</dbReference>
<dbReference type="GO" id="GO:0031902">
    <property type="term" value="C:late endosome membrane"/>
    <property type="evidence" value="ECO:0007669"/>
    <property type="project" value="UniProtKB-SubCell"/>
</dbReference>
<dbReference type="EMBL" id="CAJOBO010003326">
    <property type="protein sequence ID" value="CAF4488747.1"/>
    <property type="molecule type" value="Genomic_DNA"/>
</dbReference>
<proteinExistence type="inferred from homology"/>
<protein>
    <recommendedName>
        <fullName evidence="9">LITAF domain-containing protein</fullName>
    </recommendedName>
</protein>
<evidence type="ECO:0000256" key="8">
    <source>
        <dbReference type="SAM" id="Phobius"/>
    </source>
</evidence>
<dbReference type="InterPro" id="IPR037519">
    <property type="entry name" value="LITAF_fam"/>
</dbReference>
<comment type="caution">
    <text evidence="11">The sequence shown here is derived from an EMBL/GenBank/DDBJ whole genome shotgun (WGS) entry which is preliminary data.</text>
</comment>
<evidence type="ECO:0000313" key="11">
    <source>
        <dbReference type="EMBL" id="CAF4488747.1"/>
    </source>
</evidence>
<dbReference type="AlphaFoldDB" id="A0A820UQ86"/>
<comment type="similarity">
    <text evidence="4">Belongs to the CDIP1/LITAF family.</text>
</comment>
<evidence type="ECO:0000313" key="10">
    <source>
        <dbReference type="EMBL" id="CAF3172113.1"/>
    </source>
</evidence>
<dbReference type="Proteomes" id="UP000663833">
    <property type="component" value="Unassembled WGS sequence"/>
</dbReference>
<reference evidence="11" key="1">
    <citation type="submission" date="2021-02" db="EMBL/GenBank/DDBJ databases">
        <authorList>
            <person name="Nowell W R."/>
        </authorList>
    </citation>
    <scope>NUCLEOTIDE SEQUENCE</scope>
</reference>
<feature type="transmembrane region" description="Helical" evidence="8">
    <location>
        <begin position="173"/>
        <end position="194"/>
    </location>
</feature>
<dbReference type="GO" id="GO:0008270">
    <property type="term" value="F:zinc ion binding"/>
    <property type="evidence" value="ECO:0007669"/>
    <property type="project" value="TreeGrafter"/>
</dbReference>
<sequence>MTLLKDHCTFANWRNSTECIGESIVDVRQLAKFQRPYWRKYSGLSPIGEAPPNVLVKVQWTFAIGESPIGESLIGEIPEPHAPPPYPGLTTPSGPSNVVTSKGAYKGVPVYEIASNDAPNYSQASYQQVPVSPSGTILVRTHSVHVGRNPINCVCPQCHQQIMTRVDYDSGSFAWLMCLLLTVIGCIPCCVIPFCAISCQDVTHICPHCSAIIGRRKIL</sequence>
<dbReference type="PROSITE" id="PS51837">
    <property type="entry name" value="LITAF"/>
    <property type="match status" value="1"/>
</dbReference>
<keyword evidence="8" id="KW-0812">Transmembrane</keyword>
<name>A0A820UQ86_9BILA</name>
<evidence type="ECO:0000256" key="4">
    <source>
        <dbReference type="ARBA" id="ARBA00005975"/>
    </source>
</evidence>
<dbReference type="SMART" id="SM00714">
    <property type="entry name" value="LITAF"/>
    <property type="match status" value="1"/>
</dbReference>
<dbReference type="Proteomes" id="UP000663851">
    <property type="component" value="Unassembled WGS sequence"/>
</dbReference>
<dbReference type="PANTHER" id="PTHR23292">
    <property type="entry name" value="LIPOPOLYSACCHARIDE-INDUCED TUMOR NECROSIS FACTOR-ALPHA FACTOR"/>
    <property type="match status" value="1"/>
</dbReference>
<evidence type="ECO:0000256" key="2">
    <source>
        <dbReference type="ARBA" id="ARBA00004481"/>
    </source>
</evidence>
<dbReference type="PANTHER" id="PTHR23292:SF6">
    <property type="entry name" value="FI16602P1-RELATED"/>
    <property type="match status" value="1"/>
</dbReference>
<keyword evidence="6" id="KW-0862">Zinc</keyword>
<dbReference type="Pfam" id="PF10601">
    <property type="entry name" value="zf-LITAF-like"/>
    <property type="match status" value="1"/>
</dbReference>
<evidence type="ECO:0000256" key="5">
    <source>
        <dbReference type="ARBA" id="ARBA00022723"/>
    </source>
</evidence>
<feature type="domain" description="LITAF" evidence="9">
    <location>
        <begin position="134"/>
        <end position="218"/>
    </location>
</feature>
<evidence type="ECO:0000256" key="3">
    <source>
        <dbReference type="ARBA" id="ARBA00004630"/>
    </source>
</evidence>